<feature type="compositionally biased region" description="Polar residues" evidence="1">
    <location>
        <begin position="174"/>
        <end position="186"/>
    </location>
</feature>
<keyword evidence="3" id="KW-1185">Reference proteome</keyword>
<feature type="compositionally biased region" description="Polar residues" evidence="1">
    <location>
        <begin position="38"/>
        <end position="49"/>
    </location>
</feature>
<feature type="compositionally biased region" description="Basic and acidic residues" evidence="1">
    <location>
        <begin position="1658"/>
        <end position="1708"/>
    </location>
</feature>
<feature type="compositionally biased region" description="Basic and acidic residues" evidence="1">
    <location>
        <begin position="1504"/>
        <end position="1562"/>
    </location>
</feature>
<feature type="region of interest" description="Disordered" evidence="1">
    <location>
        <begin position="1024"/>
        <end position="1087"/>
    </location>
</feature>
<feature type="region of interest" description="Disordered" evidence="1">
    <location>
        <begin position="1655"/>
        <end position="1708"/>
    </location>
</feature>
<feature type="compositionally biased region" description="Polar residues" evidence="1">
    <location>
        <begin position="134"/>
        <end position="166"/>
    </location>
</feature>
<protein>
    <submittedName>
        <fullName evidence="2">Uncharacterized protein</fullName>
    </submittedName>
</protein>
<reference evidence="2" key="1">
    <citation type="journal article" date="2023" name="G3 (Bethesda)">
        <title>A reference genome for the long-term kleptoplast-retaining sea slug Elysia crispata morphotype clarki.</title>
        <authorList>
            <person name="Eastman K.E."/>
            <person name="Pendleton A.L."/>
            <person name="Shaikh M.A."/>
            <person name="Suttiyut T."/>
            <person name="Ogas R."/>
            <person name="Tomko P."/>
            <person name="Gavelis G."/>
            <person name="Widhalm J.R."/>
            <person name="Wisecaver J.H."/>
        </authorList>
    </citation>
    <scope>NUCLEOTIDE SEQUENCE</scope>
    <source>
        <strain evidence="2">ECLA1</strain>
    </source>
</reference>
<feature type="compositionally biased region" description="Polar residues" evidence="1">
    <location>
        <begin position="293"/>
        <end position="312"/>
    </location>
</feature>
<feature type="region of interest" description="Disordered" evidence="1">
    <location>
        <begin position="1487"/>
        <end position="1588"/>
    </location>
</feature>
<feature type="compositionally biased region" description="Low complexity" evidence="1">
    <location>
        <begin position="388"/>
        <end position="401"/>
    </location>
</feature>
<evidence type="ECO:0000313" key="3">
    <source>
        <dbReference type="Proteomes" id="UP001283361"/>
    </source>
</evidence>
<gene>
    <name evidence="2" type="ORF">RRG08_048223</name>
</gene>
<feature type="compositionally biased region" description="Polar residues" evidence="1">
    <location>
        <begin position="1058"/>
        <end position="1074"/>
    </location>
</feature>
<name>A0AAE0Y0K5_9GAST</name>
<organism evidence="2 3">
    <name type="scientific">Elysia crispata</name>
    <name type="common">lettuce slug</name>
    <dbReference type="NCBI Taxonomy" id="231223"/>
    <lineage>
        <taxon>Eukaryota</taxon>
        <taxon>Metazoa</taxon>
        <taxon>Spiralia</taxon>
        <taxon>Lophotrochozoa</taxon>
        <taxon>Mollusca</taxon>
        <taxon>Gastropoda</taxon>
        <taxon>Heterobranchia</taxon>
        <taxon>Euthyneura</taxon>
        <taxon>Panpulmonata</taxon>
        <taxon>Sacoglossa</taxon>
        <taxon>Placobranchoidea</taxon>
        <taxon>Plakobranchidae</taxon>
        <taxon>Elysia</taxon>
    </lineage>
</organism>
<accession>A0AAE0Y0K5</accession>
<feature type="compositionally biased region" description="Polar residues" evidence="1">
    <location>
        <begin position="7"/>
        <end position="19"/>
    </location>
</feature>
<feature type="compositionally biased region" description="Low complexity" evidence="1">
    <location>
        <begin position="313"/>
        <end position="325"/>
    </location>
</feature>
<feature type="region of interest" description="Disordered" evidence="1">
    <location>
        <begin position="1611"/>
        <end position="1632"/>
    </location>
</feature>
<feature type="compositionally biased region" description="Basic and acidic residues" evidence="1">
    <location>
        <begin position="1614"/>
        <end position="1632"/>
    </location>
</feature>
<feature type="region of interest" description="Disordered" evidence="1">
    <location>
        <begin position="293"/>
        <end position="353"/>
    </location>
</feature>
<feature type="compositionally biased region" description="Low complexity" evidence="1">
    <location>
        <begin position="1028"/>
        <end position="1041"/>
    </location>
</feature>
<dbReference type="EMBL" id="JAWDGP010007257">
    <property type="protein sequence ID" value="KAK3727122.1"/>
    <property type="molecule type" value="Genomic_DNA"/>
</dbReference>
<feature type="compositionally biased region" description="Basic and acidic residues" evidence="1">
    <location>
        <begin position="1570"/>
        <end position="1584"/>
    </location>
</feature>
<proteinExistence type="predicted"/>
<sequence length="1793" mass="196475">MADRQRAASSRKNTAQVGVTSRAKGRQSSFTRRLEPQQPVSESGATTTRPGRGNSDRLTEPGNITTTTKPGHGNSDRLTEPGNIATTAKPGRGNSDRLTEPGNITTTAKSGHGNSDRLTEPGKITSAETDKVCTKSNKSNPAATGSRATPQTGRLSRPKQTALSEQTRTKTEGPQRSLQQVGSGQRLTPPIARNNESTSSPDVQSNQSPSHTALSGRRLIMTSSQLKRRNSCKPDILRKDSISRDITANSTLSNSRDITANSTLSNSRDITANSTLRNSRDITANSTLSNSRDITANSTLSNSSDITANSSLSNSRDSYTSASSSRHGGDRPEAGGDSTSPHEANSRRASGHQRISFLHSAQARLSSGDAVPPEQGAQHVTLISQTLSAASSHKSTSSRPSQNDFESDLDEPLPFVRLRNPLRRTLPASLEKMKKRSSVTVQPYRHPQPFETDSYLTNSPQCAISSQPEGQARCLSDDEVGVGMFVRSRSLRVSALIQRFDPSKCNGKSAQDTERGTNNKDALDEIRGENETHHTHALDEIRGENETDHTYALDEIRGENETHPTHALDEIRGENETDHTHALDEIRGENETDHTHALDEIRGENETDHTHALDEIRGKNEADHTHALDEISGENEAANSATNSNSKKKSVTHNLDPEPGNNSGISFRPEVSGQVESSIKSRDGGIKKSSYVDDTDGIIEKYSLNSSNINNHSKTKTSNKINDNNSSKGFSKHQNYVSTSGNKGSTFTVTVESETQNMASNFGSSMSATKNRAFPELRGQRQRQGDVRTSQVSVDGVVATPAASDDDFSHTQSVRARRWKFESAIRKHVDGFHGNIITNRLTPKLVDKDVSETKKTLKSQRAFEQEDSIQILPGNSLSASRDETRVEKRCEVNVWSDSEACVGSLPDSAHVTKAVSGISSNPDGANVEHCEVMNHHRGFPGSLEEIDIKNQPSYTTGSPEPVAAPDKIDVVSGKSPLLPTDDCDRECTHPRELSRFPCGQVPTVLTTKSLSETHQSDETCQLAHPVDAPKQAPKPQNKQNQGEIENKQDIIEAVPGCSDTNGSEGNKLGQSHNSSKSEPEGRGDGDVRILSNLVDTDNFNIHPDYQTFRDHADIGAFRVDCEFKPDMSSKLAAAEKLTPVGQSLGGDAMREGQSGAVGQISRESCFARDSFRPGGQKNEETLSVAAEGQLGCDAASSHPQAEDWEDKASGDRIHTALESLRIELRCLREQDVSLLRQLIAISETIQRLQRSRALRVSKSLSFSSGVLHHNHGSLSHGAMRNCNFTFGSRARNYNITSPTTNINNNNNNNNNNSISYHQCWSCRDVAFHQLNGGSPSVGNSSGFSNGCSSYSTSDGDIDCSTNNSDSIVRHDMFPHTFRDGRAANGSLGSLTLLRRQMSSPSTVEARRQNWLFAGGSFLSSTDSSLSSFDIASELPSPSELEESTGSLHSLFSSAPAIPQTLPRLHSTSAGEMGPRMPDLRLPSAITENESQSDSQRVDTNCDNDNNRVDTKSDRDNNRVDTKSDRHNNRVDTNCERDKNRVDTDCDNDNNRVDTNCDRDNNRVDTNCDNDNNRVDTNSDRDNNRVDTNCDSDNNRVDTNCDNDNNRVDTNCDNDNNRVDTKSDRDNNRVDTNCDRDNNRVDTNCDRDNNRVDTNCDSDNNRVDTNSDRDNNRVDTNSDRDNNRVDTNCDRDNNRVDTNSDRDNNRVDTNCDRDNNRVDTNCDRDNNRVDTNCDRDNKELTPIAIEITIEWSPIAIETTLELTPIATETTIELTPIAIETTIELTPIAIETTKS</sequence>
<feature type="compositionally biased region" description="Polar residues" evidence="1">
    <location>
        <begin position="194"/>
        <end position="213"/>
    </location>
</feature>
<evidence type="ECO:0000256" key="1">
    <source>
        <dbReference type="SAM" id="MobiDB-lite"/>
    </source>
</evidence>
<feature type="region of interest" description="Disordered" evidence="1">
    <location>
        <begin position="387"/>
        <end position="410"/>
    </location>
</feature>
<dbReference type="Proteomes" id="UP001283361">
    <property type="component" value="Unassembled WGS sequence"/>
</dbReference>
<evidence type="ECO:0000313" key="2">
    <source>
        <dbReference type="EMBL" id="KAK3727122.1"/>
    </source>
</evidence>
<comment type="caution">
    <text evidence="2">The sequence shown here is derived from an EMBL/GenBank/DDBJ whole genome shotgun (WGS) entry which is preliminary data.</text>
</comment>
<feature type="compositionally biased region" description="Basic and acidic residues" evidence="1">
    <location>
        <begin position="1075"/>
        <end position="1087"/>
    </location>
</feature>
<feature type="region of interest" description="Disordered" evidence="1">
    <location>
        <begin position="633"/>
        <end position="688"/>
    </location>
</feature>
<feature type="region of interest" description="Disordered" evidence="1">
    <location>
        <begin position="710"/>
        <end position="737"/>
    </location>
</feature>
<feature type="region of interest" description="Disordered" evidence="1">
    <location>
        <begin position="1"/>
        <end position="231"/>
    </location>
</feature>
<feature type="compositionally biased region" description="Polar residues" evidence="1">
    <location>
        <begin position="102"/>
        <end position="113"/>
    </location>
</feature>
<feature type="compositionally biased region" description="Polar residues" evidence="1">
    <location>
        <begin position="1487"/>
        <end position="1503"/>
    </location>
</feature>